<keyword evidence="18" id="KW-1185">Reference proteome</keyword>
<evidence type="ECO:0000256" key="13">
    <source>
        <dbReference type="ARBA" id="ARBA00023242"/>
    </source>
</evidence>
<gene>
    <name evidence="14" type="primary">PIF1</name>
    <name evidence="17" type="ORF">MKK02DRAFT_24493</name>
</gene>
<keyword evidence="5 14" id="KW-0378">Hydrolase</keyword>
<evidence type="ECO:0000256" key="7">
    <source>
        <dbReference type="ARBA" id="ARBA00022840"/>
    </source>
</evidence>
<keyword evidence="11 14" id="KW-0234">DNA repair</keyword>
<dbReference type="InterPro" id="IPR010285">
    <property type="entry name" value="DNA_helicase_pif1-like_DEAD"/>
</dbReference>
<dbReference type="InterPro" id="IPR051055">
    <property type="entry name" value="PIF1_helicase"/>
</dbReference>
<dbReference type="GO" id="GO:0000723">
    <property type="term" value="P:telomere maintenance"/>
    <property type="evidence" value="ECO:0007669"/>
    <property type="project" value="InterPro"/>
</dbReference>
<feature type="compositionally biased region" description="Low complexity" evidence="15">
    <location>
        <begin position="81"/>
        <end position="121"/>
    </location>
</feature>
<keyword evidence="8 14" id="KW-0238">DNA-binding</keyword>
<dbReference type="HAMAP" id="MF_03176">
    <property type="entry name" value="PIF1"/>
    <property type="match status" value="1"/>
</dbReference>
<feature type="binding site" evidence="14">
    <location>
        <begin position="203"/>
        <end position="210"/>
    </location>
    <ligand>
        <name>ATP</name>
        <dbReference type="ChEBI" id="CHEBI:30616"/>
    </ligand>
</feature>
<dbReference type="FunFam" id="3.40.50.300:FF:001226">
    <property type="entry name" value="ATP-dependent DNA helicase PIF1"/>
    <property type="match status" value="1"/>
</dbReference>
<keyword evidence="12 14" id="KW-0413">Isomerase</keyword>
<evidence type="ECO:0000256" key="14">
    <source>
        <dbReference type="HAMAP-Rule" id="MF_03176"/>
    </source>
</evidence>
<dbReference type="InterPro" id="IPR027417">
    <property type="entry name" value="P-loop_NTPase"/>
</dbReference>
<evidence type="ECO:0000256" key="1">
    <source>
        <dbReference type="ARBA" id="ARBA00001946"/>
    </source>
</evidence>
<dbReference type="GO" id="GO:0006281">
    <property type="term" value="P:DNA repair"/>
    <property type="evidence" value="ECO:0007669"/>
    <property type="project" value="UniProtKB-UniRule"/>
</dbReference>
<evidence type="ECO:0000256" key="15">
    <source>
        <dbReference type="SAM" id="MobiDB-lite"/>
    </source>
</evidence>
<dbReference type="Pfam" id="PF21530">
    <property type="entry name" value="Pif1_2B_dom"/>
    <property type="match status" value="1"/>
</dbReference>
<dbReference type="GO" id="GO:0043139">
    <property type="term" value="F:5'-3' DNA helicase activity"/>
    <property type="evidence" value="ECO:0007669"/>
    <property type="project" value="UniProtKB-UniRule"/>
</dbReference>
<sequence length="649" mass="71635">MPAAAFAPTKRPISRINSMKRDWEEEEEQAVPWSQSPPRVGRKGALPTREPSPPPMQDPLETAADRRRKAILAAMSGDQNSAPPTKSASAPARPVAGSSNSSRSTTGSSTTAVGTSSSARAPLREVQELPSLTAAWGGDKKRSMPWEGDQPNKKPVRTTSSKSNKSDASTGAMNIVQKISLSLEQQKVLTLVVQEGKNIFFTGSAGTGKSVLLREIIKNLRQKHVKAPDAVAVTASTGIAACNIGGVTLHSFGGAGLCLEPVDVLVSKIKKNKKAAARWLRTKVLIIDELSMVDGELFDKFCKIGQKMRKNEKPFGGIQVIVTGDFFQLPPVTKGGKSPKFCFDAATWKETISMEVNLTKVFRQKDQTFVNMLNEMRFGRMSQDTIARFKALNRPLKFDDDIQPTELFPRREDVERSNTFRLNALDAETQTYTASDTGAVTDPVQREKMLANFMALQQLELRVGAQVMLIKNVDEQLVNGSIGKVMGFVHKALFTTDLQGRWMPEGDLADLEENEREKRERLREMLLARASSSMKVLPVVEFRVPGGTRHMLVEHDTFKNELPNGEVQVQRSQLPLILSWAMSIHKSQSALERVKVDLGKVFEKGQAYVALSRATSLEGLQVMGFSGDKVQAHPRVEIWSRNLRDLNTV</sequence>
<feature type="domain" description="AAA+ ATPase" evidence="16">
    <location>
        <begin position="195"/>
        <end position="353"/>
    </location>
</feature>
<reference evidence="17" key="1">
    <citation type="journal article" date="2022" name="G3 (Bethesda)">
        <title>High quality genome of the basidiomycete yeast Dioszegia hungarica PDD-24b-2 isolated from cloud water.</title>
        <authorList>
            <person name="Jarrige D."/>
            <person name="Haridas S."/>
            <person name="Bleykasten-Grosshans C."/>
            <person name="Joly M."/>
            <person name="Nadalig T."/>
            <person name="Sancelme M."/>
            <person name="Vuilleumier S."/>
            <person name="Grigoriev I.V."/>
            <person name="Amato P."/>
            <person name="Bringel F."/>
        </authorList>
    </citation>
    <scope>NUCLEOTIDE SEQUENCE</scope>
    <source>
        <strain evidence="17">PDD-24b-2</strain>
    </source>
</reference>
<dbReference type="InterPro" id="IPR048293">
    <property type="entry name" value="PIF1_RRM3_pfh1"/>
</dbReference>
<evidence type="ECO:0000256" key="4">
    <source>
        <dbReference type="ARBA" id="ARBA00022763"/>
    </source>
</evidence>
<evidence type="ECO:0000313" key="17">
    <source>
        <dbReference type="EMBL" id="KAI9637089.1"/>
    </source>
</evidence>
<comment type="cofactor">
    <cofactor evidence="1 14">
        <name>Mg(2+)</name>
        <dbReference type="ChEBI" id="CHEBI:18420"/>
    </cofactor>
</comment>
<keyword evidence="10 14" id="KW-0233">DNA recombination</keyword>
<evidence type="ECO:0000256" key="2">
    <source>
        <dbReference type="ARBA" id="ARBA00004604"/>
    </source>
</evidence>
<dbReference type="AlphaFoldDB" id="A0AA38HDX6"/>
<accession>A0AA38HDX6</accession>
<keyword evidence="3 14" id="KW-0547">Nucleotide-binding</keyword>
<organism evidence="17 18">
    <name type="scientific">Dioszegia hungarica</name>
    <dbReference type="NCBI Taxonomy" id="4972"/>
    <lineage>
        <taxon>Eukaryota</taxon>
        <taxon>Fungi</taxon>
        <taxon>Dikarya</taxon>
        <taxon>Basidiomycota</taxon>
        <taxon>Agaricomycotina</taxon>
        <taxon>Tremellomycetes</taxon>
        <taxon>Tremellales</taxon>
        <taxon>Bulleribasidiaceae</taxon>
        <taxon>Dioszegia</taxon>
    </lineage>
</organism>
<dbReference type="CDD" id="cd18037">
    <property type="entry name" value="DEXSc_Pif1_like"/>
    <property type="match status" value="1"/>
</dbReference>
<keyword evidence="9 14" id="KW-0496">Mitochondrion</keyword>
<dbReference type="InterPro" id="IPR003593">
    <property type="entry name" value="AAA+_ATPase"/>
</dbReference>
<dbReference type="EC" id="5.6.2.3" evidence="14"/>
<comment type="catalytic activity">
    <reaction evidence="14">
        <text>ATP + H2O = ADP + phosphate + H(+)</text>
        <dbReference type="Rhea" id="RHEA:13065"/>
        <dbReference type="ChEBI" id="CHEBI:15377"/>
        <dbReference type="ChEBI" id="CHEBI:15378"/>
        <dbReference type="ChEBI" id="CHEBI:30616"/>
        <dbReference type="ChEBI" id="CHEBI:43474"/>
        <dbReference type="ChEBI" id="CHEBI:456216"/>
        <dbReference type="EC" id="5.6.2.3"/>
    </reaction>
</comment>
<comment type="function">
    <text evidence="14">DNA-dependent ATPase and 5'-3' DNA helicase required for the maintenance of both mitochondrial and nuclear genome stability.</text>
</comment>
<dbReference type="GO" id="GO:0003697">
    <property type="term" value="F:single-stranded DNA binding"/>
    <property type="evidence" value="ECO:0007669"/>
    <property type="project" value="UniProtKB-ARBA"/>
</dbReference>
<evidence type="ECO:0000256" key="10">
    <source>
        <dbReference type="ARBA" id="ARBA00023172"/>
    </source>
</evidence>
<keyword evidence="4 14" id="KW-0227">DNA damage</keyword>
<name>A0AA38HDX6_9TREE</name>
<dbReference type="Pfam" id="PF05970">
    <property type="entry name" value="PIF1"/>
    <property type="match status" value="1"/>
</dbReference>
<evidence type="ECO:0000256" key="6">
    <source>
        <dbReference type="ARBA" id="ARBA00022806"/>
    </source>
</evidence>
<feature type="compositionally biased region" description="Polar residues" evidence="15">
    <location>
        <begin position="157"/>
        <end position="169"/>
    </location>
</feature>
<dbReference type="SUPFAM" id="SSF52540">
    <property type="entry name" value="P-loop containing nucleoside triphosphate hydrolases"/>
    <property type="match status" value="2"/>
</dbReference>
<dbReference type="GO" id="GO:0005730">
    <property type="term" value="C:nucleolus"/>
    <property type="evidence" value="ECO:0007669"/>
    <property type="project" value="UniProtKB-SubCell"/>
</dbReference>
<proteinExistence type="inferred from homology"/>
<dbReference type="GO" id="GO:0016787">
    <property type="term" value="F:hydrolase activity"/>
    <property type="evidence" value="ECO:0007669"/>
    <property type="project" value="UniProtKB-KW"/>
</dbReference>
<evidence type="ECO:0000259" key="16">
    <source>
        <dbReference type="SMART" id="SM00382"/>
    </source>
</evidence>
<dbReference type="GO" id="GO:0005739">
    <property type="term" value="C:mitochondrion"/>
    <property type="evidence" value="ECO:0007669"/>
    <property type="project" value="UniProtKB-SubCell"/>
</dbReference>
<comment type="similarity">
    <text evidence="14">Belongs to the helicase family. PIF1 subfamily.</text>
</comment>
<feature type="DNA-binding region" evidence="14">
    <location>
        <begin position="606"/>
        <end position="625"/>
    </location>
</feature>
<evidence type="ECO:0000313" key="18">
    <source>
        <dbReference type="Proteomes" id="UP001164286"/>
    </source>
</evidence>
<keyword evidence="13 14" id="KW-0539">Nucleus</keyword>
<evidence type="ECO:0000256" key="5">
    <source>
        <dbReference type="ARBA" id="ARBA00022801"/>
    </source>
</evidence>
<dbReference type="PANTHER" id="PTHR47642">
    <property type="entry name" value="ATP-DEPENDENT DNA HELICASE"/>
    <property type="match status" value="1"/>
</dbReference>
<evidence type="ECO:0000256" key="3">
    <source>
        <dbReference type="ARBA" id="ARBA00022741"/>
    </source>
</evidence>
<keyword evidence="7 14" id="KW-0067">ATP-binding</keyword>
<comment type="subunit">
    <text evidence="14">Monomer.</text>
</comment>
<dbReference type="EMBL" id="JAKWFO010000005">
    <property type="protein sequence ID" value="KAI9637089.1"/>
    <property type="molecule type" value="Genomic_DNA"/>
</dbReference>
<dbReference type="PANTHER" id="PTHR47642:SF5">
    <property type="entry name" value="ATP-DEPENDENT DNA HELICASE"/>
    <property type="match status" value="1"/>
</dbReference>
<protein>
    <recommendedName>
        <fullName evidence="14">ATP-dependent DNA helicase PIF1</fullName>
        <ecNumber evidence="14">5.6.2.3</ecNumber>
    </recommendedName>
    <alternativeName>
        <fullName evidence="14">DNA 5'-3' helicase PIF1</fullName>
    </alternativeName>
    <alternativeName>
        <fullName evidence="14">DNA repair and recombination helicase PIF1</fullName>
    </alternativeName>
</protein>
<dbReference type="Proteomes" id="UP001164286">
    <property type="component" value="Unassembled WGS sequence"/>
</dbReference>
<feature type="region of interest" description="Disordered" evidence="15">
    <location>
        <begin position="1"/>
        <end position="169"/>
    </location>
</feature>
<comment type="subcellular location">
    <subcellularLocation>
        <location evidence="2">Nucleus</location>
        <location evidence="2">Nucleolus</location>
    </subcellularLocation>
    <subcellularLocation>
        <location evidence="14">Nucleus</location>
    </subcellularLocation>
    <subcellularLocation>
        <location evidence="14">Mitochondrion</location>
    </subcellularLocation>
</comment>
<evidence type="ECO:0000256" key="8">
    <source>
        <dbReference type="ARBA" id="ARBA00023125"/>
    </source>
</evidence>
<dbReference type="CDD" id="cd18809">
    <property type="entry name" value="SF1_C_RecD"/>
    <property type="match status" value="1"/>
</dbReference>
<evidence type="ECO:0000256" key="11">
    <source>
        <dbReference type="ARBA" id="ARBA00023204"/>
    </source>
</evidence>
<comment type="caution">
    <text evidence="17">The sequence shown here is derived from an EMBL/GenBank/DDBJ whole genome shotgun (WGS) entry which is preliminary data.</text>
</comment>
<keyword evidence="6 14" id="KW-0347">Helicase</keyword>
<evidence type="ECO:0000256" key="12">
    <source>
        <dbReference type="ARBA" id="ARBA00023235"/>
    </source>
</evidence>
<dbReference type="InterPro" id="IPR049163">
    <property type="entry name" value="Pif1-like_2B_dom"/>
</dbReference>
<dbReference type="Gene3D" id="3.40.50.300">
    <property type="entry name" value="P-loop containing nucleotide triphosphate hydrolases"/>
    <property type="match status" value="1"/>
</dbReference>
<dbReference type="GO" id="GO:0006310">
    <property type="term" value="P:DNA recombination"/>
    <property type="evidence" value="ECO:0007669"/>
    <property type="project" value="UniProtKB-UniRule"/>
</dbReference>
<evidence type="ECO:0000256" key="9">
    <source>
        <dbReference type="ARBA" id="ARBA00023128"/>
    </source>
</evidence>
<dbReference type="GO" id="GO:0005524">
    <property type="term" value="F:ATP binding"/>
    <property type="evidence" value="ECO:0007669"/>
    <property type="project" value="UniProtKB-UniRule"/>
</dbReference>
<dbReference type="SMART" id="SM00382">
    <property type="entry name" value="AAA"/>
    <property type="match status" value="1"/>
</dbReference>